<keyword evidence="3" id="KW-0411">Iron-sulfur</keyword>
<dbReference type="GO" id="GO:0051536">
    <property type="term" value="F:iron-sulfur cluster binding"/>
    <property type="evidence" value="ECO:0007669"/>
    <property type="project" value="UniProtKB-KW"/>
</dbReference>
<dbReference type="InterPro" id="IPR017896">
    <property type="entry name" value="4Fe4S_Fe-S-bd"/>
</dbReference>
<evidence type="ECO:0000313" key="5">
    <source>
        <dbReference type="EMBL" id="HGW91226.1"/>
    </source>
</evidence>
<dbReference type="Pfam" id="PF13187">
    <property type="entry name" value="Fer4_9"/>
    <property type="match status" value="1"/>
</dbReference>
<dbReference type="InterPro" id="IPR017900">
    <property type="entry name" value="4Fe4S_Fe_S_CS"/>
</dbReference>
<evidence type="ECO:0000256" key="3">
    <source>
        <dbReference type="ARBA" id="ARBA00023014"/>
    </source>
</evidence>
<evidence type="ECO:0000259" key="4">
    <source>
        <dbReference type="PROSITE" id="PS51379"/>
    </source>
</evidence>
<comment type="caution">
    <text evidence="5">The sequence shown here is derived from an EMBL/GenBank/DDBJ whole genome shotgun (WGS) entry which is preliminary data.</text>
</comment>
<dbReference type="AlphaFoldDB" id="A0A7C4YF69"/>
<name>A0A7C4YF69_UNCW3</name>
<dbReference type="PROSITE" id="PS51379">
    <property type="entry name" value="4FE4S_FER_2"/>
    <property type="match status" value="1"/>
</dbReference>
<keyword evidence="1" id="KW-0479">Metal-binding</keyword>
<dbReference type="GO" id="GO:0046872">
    <property type="term" value="F:metal ion binding"/>
    <property type="evidence" value="ECO:0007669"/>
    <property type="project" value="UniProtKB-KW"/>
</dbReference>
<keyword evidence="2" id="KW-0408">Iron</keyword>
<dbReference type="SUPFAM" id="SSF54862">
    <property type="entry name" value="4Fe-4S ferredoxins"/>
    <property type="match status" value="1"/>
</dbReference>
<reference evidence="5" key="1">
    <citation type="journal article" date="2020" name="mSystems">
        <title>Genome- and Community-Level Interaction Insights into Carbon Utilization and Element Cycling Functions of Hydrothermarchaeota in Hydrothermal Sediment.</title>
        <authorList>
            <person name="Zhou Z."/>
            <person name="Liu Y."/>
            <person name="Xu W."/>
            <person name="Pan J."/>
            <person name="Luo Z.H."/>
            <person name="Li M."/>
        </authorList>
    </citation>
    <scope>NUCLEOTIDE SEQUENCE [LARGE SCALE GENOMIC DNA]</scope>
    <source>
        <strain evidence="5">SpSt-780</strain>
    </source>
</reference>
<sequence length="61" mass="6890">MKEYCKNILRVNSNCSRCLLCSSVCPNGTIIIMNEEIKFKKDSLFCGLCLSLCPEEAIEKI</sequence>
<dbReference type="PROSITE" id="PS00198">
    <property type="entry name" value="4FE4S_FER_1"/>
    <property type="match status" value="1"/>
</dbReference>
<evidence type="ECO:0000256" key="2">
    <source>
        <dbReference type="ARBA" id="ARBA00023004"/>
    </source>
</evidence>
<protein>
    <recommendedName>
        <fullName evidence="4">4Fe-4S ferredoxin-type domain-containing protein</fullName>
    </recommendedName>
</protein>
<feature type="domain" description="4Fe-4S ferredoxin-type" evidence="4">
    <location>
        <begin position="7"/>
        <end position="35"/>
    </location>
</feature>
<organism evidence="5">
    <name type="scientific">candidate division WOR-3 bacterium</name>
    <dbReference type="NCBI Taxonomy" id="2052148"/>
    <lineage>
        <taxon>Bacteria</taxon>
        <taxon>Bacteria division WOR-3</taxon>
    </lineage>
</organism>
<dbReference type="EMBL" id="DTHG01000019">
    <property type="protein sequence ID" value="HGW91226.1"/>
    <property type="molecule type" value="Genomic_DNA"/>
</dbReference>
<gene>
    <name evidence="5" type="ORF">ENV67_01625</name>
</gene>
<dbReference type="Gene3D" id="3.30.70.20">
    <property type="match status" value="1"/>
</dbReference>
<evidence type="ECO:0000256" key="1">
    <source>
        <dbReference type="ARBA" id="ARBA00022723"/>
    </source>
</evidence>
<accession>A0A7C4YF69</accession>
<proteinExistence type="predicted"/>